<dbReference type="RefSeq" id="WP_380841220.1">
    <property type="nucleotide sequence ID" value="NZ_JBHSFP010000010.1"/>
</dbReference>
<dbReference type="Gene3D" id="3.60.10.10">
    <property type="entry name" value="Endonuclease/exonuclease/phosphatase"/>
    <property type="match status" value="1"/>
</dbReference>
<dbReference type="InterPro" id="IPR036691">
    <property type="entry name" value="Endo/exonu/phosph_ase_sf"/>
</dbReference>
<keyword evidence="3" id="KW-0378">Hydrolase</keyword>
<keyword evidence="3" id="KW-0540">Nuclease</keyword>
<dbReference type="InterPro" id="IPR005135">
    <property type="entry name" value="Endo/exonuclease/phosphatase"/>
</dbReference>
<protein>
    <submittedName>
        <fullName evidence="3">Endonuclease/exonuclease/phosphatase family protein</fullName>
    </submittedName>
</protein>
<proteinExistence type="predicted"/>
<dbReference type="Pfam" id="PF03372">
    <property type="entry name" value="Exo_endo_phos"/>
    <property type="match status" value="1"/>
</dbReference>
<keyword evidence="1" id="KW-0812">Transmembrane</keyword>
<keyword evidence="1" id="KW-1133">Transmembrane helix</keyword>
<gene>
    <name evidence="3" type="ORF">ACFO60_16670</name>
</gene>
<evidence type="ECO:0000256" key="1">
    <source>
        <dbReference type="SAM" id="Phobius"/>
    </source>
</evidence>
<dbReference type="EMBL" id="JBHSFP010000010">
    <property type="protein sequence ID" value="MFC4532408.1"/>
    <property type="molecule type" value="Genomic_DNA"/>
</dbReference>
<accession>A0ABV9CHE5</accession>
<evidence type="ECO:0000313" key="3">
    <source>
        <dbReference type="EMBL" id="MFC4532408.1"/>
    </source>
</evidence>
<keyword evidence="4" id="KW-1185">Reference proteome</keyword>
<keyword evidence="3" id="KW-0255">Endonuclease</keyword>
<organism evidence="3 4">
    <name type="scientific">Sphaerisporangium dianthi</name>
    <dbReference type="NCBI Taxonomy" id="1436120"/>
    <lineage>
        <taxon>Bacteria</taxon>
        <taxon>Bacillati</taxon>
        <taxon>Actinomycetota</taxon>
        <taxon>Actinomycetes</taxon>
        <taxon>Streptosporangiales</taxon>
        <taxon>Streptosporangiaceae</taxon>
        <taxon>Sphaerisporangium</taxon>
    </lineage>
</organism>
<evidence type="ECO:0000259" key="2">
    <source>
        <dbReference type="Pfam" id="PF03372"/>
    </source>
</evidence>
<name>A0ABV9CHE5_9ACTN</name>
<comment type="caution">
    <text evidence="3">The sequence shown here is derived from an EMBL/GenBank/DDBJ whole genome shotgun (WGS) entry which is preliminary data.</text>
</comment>
<feature type="domain" description="Endonuclease/exonuclease/phosphatase" evidence="2">
    <location>
        <begin position="128"/>
        <end position="334"/>
    </location>
</feature>
<keyword evidence="1" id="KW-0472">Membrane</keyword>
<feature type="transmembrane region" description="Helical" evidence="1">
    <location>
        <begin position="91"/>
        <end position="111"/>
    </location>
</feature>
<reference evidence="4" key="1">
    <citation type="journal article" date="2019" name="Int. J. Syst. Evol. Microbiol.">
        <title>The Global Catalogue of Microorganisms (GCM) 10K type strain sequencing project: providing services to taxonomists for standard genome sequencing and annotation.</title>
        <authorList>
            <consortium name="The Broad Institute Genomics Platform"/>
            <consortium name="The Broad Institute Genome Sequencing Center for Infectious Disease"/>
            <person name="Wu L."/>
            <person name="Ma J."/>
        </authorList>
    </citation>
    <scope>NUCLEOTIDE SEQUENCE [LARGE SCALE GENOMIC DNA]</scope>
    <source>
        <strain evidence="4">CGMCC 4.7132</strain>
    </source>
</reference>
<sequence length="347" mass="37056">MAYCRSMPGDWVNITTETPVGGVIVTPSRRLRVPGKIAWLAVTPFAAWAVWRLGGLERGSFPAQIMTATPYAAAGSLLPVLLSVLSRKKAVTAVALAATAVLGATVLPRAFGDAPTAQAASGVPFTVMTSNLFFGRGDARTVVDLVRRHRPDVLNTQELTPAAVEDLDAAGLKELMPYRYLQDEWSAAGSGIFSSHPITRLDGLFQVIGHNMPAVKITLAGGAQVEIVDVHTLPPLGRQVTQWTEGLRALPPGPSSGPFRILAGDFNASLDHAEMRDLVARGYRDAGDTVGGGLTPTWPANKKLPPLITIDHVLADRRVSVLGYHVYTVPRTDHRTVVTELSLPAAR</sequence>
<feature type="transmembrane region" description="Helical" evidence="1">
    <location>
        <begin position="61"/>
        <end position="84"/>
    </location>
</feature>
<dbReference type="SUPFAM" id="SSF56219">
    <property type="entry name" value="DNase I-like"/>
    <property type="match status" value="1"/>
</dbReference>
<dbReference type="GO" id="GO:0004519">
    <property type="term" value="F:endonuclease activity"/>
    <property type="evidence" value="ECO:0007669"/>
    <property type="project" value="UniProtKB-KW"/>
</dbReference>
<dbReference type="Proteomes" id="UP001596004">
    <property type="component" value="Unassembled WGS sequence"/>
</dbReference>
<evidence type="ECO:0000313" key="4">
    <source>
        <dbReference type="Proteomes" id="UP001596004"/>
    </source>
</evidence>
<feature type="transmembrane region" description="Helical" evidence="1">
    <location>
        <begin position="37"/>
        <end position="55"/>
    </location>
</feature>